<feature type="compositionally biased region" description="Polar residues" evidence="1">
    <location>
        <begin position="195"/>
        <end position="204"/>
    </location>
</feature>
<name>A0ABM4JU33_EQUPR</name>
<dbReference type="Gene3D" id="1.20.245.10">
    <property type="entry name" value="Lipoxygenase-1, Domain 5"/>
    <property type="match status" value="1"/>
</dbReference>
<evidence type="ECO:0000313" key="3">
    <source>
        <dbReference type="RefSeq" id="XP_070419459.1"/>
    </source>
</evidence>
<feature type="region of interest" description="Disordered" evidence="1">
    <location>
        <begin position="1"/>
        <end position="86"/>
    </location>
</feature>
<sequence length="204" mass="22323">MPLEGTGHGSPSQAHTDLPRPACPAAPTTLSPPASPSLPRLLRHSGPHRPQAMGEYQPKSPSRTASLCSVPSTRQRRRRGSRNTGGVSFSPGISCCLDAENLKELDPNLGYLVTKEVSQKFHLLFPNVALELKGLRDSRWPWGSLDEIQHTFVFPKSACQDLIPTLRREGTPSVTQGCRQGWPLVGAEGPREDTSPQMTTLRMR</sequence>
<reference evidence="3" key="1">
    <citation type="submission" date="2025-08" db="UniProtKB">
        <authorList>
            <consortium name="RefSeq"/>
        </authorList>
    </citation>
    <scope>IDENTIFICATION</scope>
    <source>
        <tissue evidence="3">Blood</tissue>
    </source>
</reference>
<gene>
    <name evidence="3" type="primary">LOC103564281</name>
</gene>
<protein>
    <submittedName>
        <fullName evidence="3">Uncharacterized protein</fullName>
    </submittedName>
</protein>
<feature type="region of interest" description="Disordered" evidence="1">
    <location>
        <begin position="174"/>
        <end position="204"/>
    </location>
</feature>
<evidence type="ECO:0000313" key="2">
    <source>
        <dbReference type="Proteomes" id="UP001652662"/>
    </source>
</evidence>
<dbReference type="GeneID" id="103564281"/>
<feature type="compositionally biased region" description="Low complexity" evidence="1">
    <location>
        <begin position="23"/>
        <end position="40"/>
    </location>
</feature>
<organism evidence="2 3">
    <name type="scientific">Equus przewalskii</name>
    <name type="common">Przewalski's horse</name>
    <name type="synonym">Equus caballus przewalskii</name>
    <dbReference type="NCBI Taxonomy" id="9798"/>
    <lineage>
        <taxon>Eukaryota</taxon>
        <taxon>Metazoa</taxon>
        <taxon>Chordata</taxon>
        <taxon>Craniata</taxon>
        <taxon>Vertebrata</taxon>
        <taxon>Euteleostomi</taxon>
        <taxon>Mammalia</taxon>
        <taxon>Eutheria</taxon>
        <taxon>Laurasiatheria</taxon>
        <taxon>Perissodactyla</taxon>
        <taxon>Equidae</taxon>
        <taxon>Equus</taxon>
    </lineage>
</organism>
<evidence type="ECO:0000256" key="1">
    <source>
        <dbReference type="SAM" id="MobiDB-lite"/>
    </source>
</evidence>
<proteinExistence type="predicted"/>
<feature type="compositionally biased region" description="Polar residues" evidence="1">
    <location>
        <begin position="59"/>
        <end position="71"/>
    </location>
</feature>
<accession>A0ABM4JU33</accession>
<dbReference type="Proteomes" id="UP001652662">
    <property type="component" value="Chromosome 10"/>
</dbReference>
<keyword evidence="2" id="KW-1185">Reference proteome</keyword>
<dbReference type="RefSeq" id="XP_070419459.1">
    <property type="nucleotide sequence ID" value="XM_070563358.1"/>
</dbReference>